<dbReference type="PANTHER" id="PTHR33603:SF1">
    <property type="entry name" value="RIBOSOMAL RNA LARGE SUBUNIT METHYLTRANSFERASE H"/>
    <property type="match status" value="1"/>
</dbReference>
<dbReference type="GO" id="GO:0032259">
    <property type="term" value="P:methylation"/>
    <property type="evidence" value="ECO:0007669"/>
    <property type="project" value="UniProtKB-KW"/>
</dbReference>
<dbReference type="InterPro" id="IPR029028">
    <property type="entry name" value="Alpha/beta_knot_MTases"/>
</dbReference>
<evidence type="ECO:0000256" key="4">
    <source>
        <dbReference type="ARBA" id="ARBA00038303"/>
    </source>
</evidence>
<dbReference type="CDD" id="cd18081">
    <property type="entry name" value="RlmH-like"/>
    <property type="match status" value="1"/>
</dbReference>
<dbReference type="InterPro" id="IPR003742">
    <property type="entry name" value="RlmH-like"/>
</dbReference>
<keyword evidence="5" id="KW-0472">Membrane</keyword>
<gene>
    <name evidence="6" type="ORF">METZ01_LOCUS376110</name>
</gene>
<dbReference type="HAMAP" id="MF_00658">
    <property type="entry name" value="23SrRNA_methyltr_H"/>
    <property type="match status" value="1"/>
</dbReference>
<keyword evidence="2" id="KW-0808">Transferase</keyword>
<dbReference type="PIRSF" id="PIRSF004505">
    <property type="entry name" value="MT_bac"/>
    <property type="match status" value="1"/>
</dbReference>
<dbReference type="Gene3D" id="3.40.1280.10">
    <property type="match status" value="1"/>
</dbReference>
<dbReference type="GO" id="GO:0008168">
    <property type="term" value="F:methyltransferase activity"/>
    <property type="evidence" value="ECO:0007669"/>
    <property type="project" value="UniProtKB-KW"/>
</dbReference>
<comment type="similarity">
    <text evidence="4">Belongs to the RNA methyltransferase RlmH family.</text>
</comment>
<organism evidence="6">
    <name type="scientific">marine metagenome</name>
    <dbReference type="NCBI Taxonomy" id="408172"/>
    <lineage>
        <taxon>unclassified sequences</taxon>
        <taxon>metagenomes</taxon>
        <taxon>ecological metagenomes</taxon>
    </lineage>
</organism>
<evidence type="ECO:0000256" key="3">
    <source>
        <dbReference type="ARBA" id="ARBA00022691"/>
    </source>
</evidence>
<sequence>VKILIVAVGRVKGVLANIVSDYEDRAGHYWKLDVIEVSGGSRGTGKNQVDRIRAAEADRILSKLPAELEVVALTRAGVEMNSRQLAGYLKRHAVQSSAGVAFVIGGAFGLAPMVLERARKQLRISGMTLPHEMARLVLSEQLYRAGSIIRGEPYHKG</sequence>
<evidence type="ECO:0000256" key="1">
    <source>
        <dbReference type="ARBA" id="ARBA00022603"/>
    </source>
</evidence>
<dbReference type="SUPFAM" id="SSF75217">
    <property type="entry name" value="alpha/beta knot"/>
    <property type="match status" value="1"/>
</dbReference>
<dbReference type="Pfam" id="PF02590">
    <property type="entry name" value="SPOUT_MTase"/>
    <property type="match status" value="1"/>
</dbReference>
<protein>
    <recommendedName>
        <fullName evidence="7">23S rRNA (Pseudouridine(1915)-N(3))-methyltransferase RlmH</fullName>
    </recommendedName>
</protein>
<keyword evidence="5" id="KW-1133">Transmembrane helix</keyword>
<evidence type="ECO:0008006" key="7">
    <source>
        <dbReference type="Google" id="ProtNLM"/>
    </source>
</evidence>
<feature type="transmembrane region" description="Helical" evidence="5">
    <location>
        <begin position="93"/>
        <end position="115"/>
    </location>
</feature>
<keyword evidence="3" id="KW-0949">S-adenosyl-L-methionine</keyword>
<accession>A0A382TMF7</accession>
<dbReference type="GO" id="GO:0006364">
    <property type="term" value="P:rRNA processing"/>
    <property type="evidence" value="ECO:0007669"/>
    <property type="project" value="InterPro"/>
</dbReference>
<evidence type="ECO:0000256" key="2">
    <source>
        <dbReference type="ARBA" id="ARBA00022679"/>
    </source>
</evidence>
<reference evidence="6" key="1">
    <citation type="submission" date="2018-05" db="EMBL/GenBank/DDBJ databases">
        <authorList>
            <person name="Lanie J.A."/>
            <person name="Ng W.-L."/>
            <person name="Kazmierczak K.M."/>
            <person name="Andrzejewski T.M."/>
            <person name="Davidsen T.M."/>
            <person name="Wayne K.J."/>
            <person name="Tettelin H."/>
            <person name="Glass J.I."/>
            <person name="Rusch D."/>
            <person name="Podicherti R."/>
            <person name="Tsui H.-C.T."/>
            <person name="Winkler M.E."/>
        </authorList>
    </citation>
    <scope>NUCLEOTIDE SEQUENCE</scope>
</reference>
<dbReference type="InterPro" id="IPR029026">
    <property type="entry name" value="tRNA_m1G_MTases_N"/>
</dbReference>
<dbReference type="EMBL" id="UINC01137734">
    <property type="protein sequence ID" value="SVD23256.1"/>
    <property type="molecule type" value="Genomic_DNA"/>
</dbReference>
<keyword evidence="5" id="KW-0812">Transmembrane</keyword>
<proteinExistence type="inferred from homology"/>
<feature type="non-terminal residue" evidence="6">
    <location>
        <position position="1"/>
    </location>
</feature>
<dbReference type="PANTHER" id="PTHR33603">
    <property type="entry name" value="METHYLTRANSFERASE"/>
    <property type="match status" value="1"/>
</dbReference>
<name>A0A382TMF7_9ZZZZ</name>
<dbReference type="AlphaFoldDB" id="A0A382TMF7"/>
<evidence type="ECO:0000256" key="5">
    <source>
        <dbReference type="SAM" id="Phobius"/>
    </source>
</evidence>
<evidence type="ECO:0000313" key="6">
    <source>
        <dbReference type="EMBL" id="SVD23256.1"/>
    </source>
</evidence>
<keyword evidence="1" id="KW-0489">Methyltransferase</keyword>